<dbReference type="EMBL" id="CM008968">
    <property type="protein sequence ID" value="PNW80431.1"/>
    <property type="molecule type" value="Genomic_DNA"/>
</dbReference>
<name>A0A2K3DIS5_CHLRE</name>
<sequence>MQHLLADVEATVRKLETEAARLAEQVAQLLLQGAADAEHMARLHSEVAGLQASLQEAGAAWVEAEERAAVGDAVAEAARQELAALRQQVEQLCEELSAAIEQRDSESAAKTGAQEAASRAEAAAAAVQQEAGTLREQVASLQQQLAAAEAHAGESLQRLQAVAADLDKQLCSEQELTSALQQQADALAAELAAAKALAEQLESELATARAEVAVAVERAQDLETAASMAANQEAADVRGVHALADQQAAELGATHSGWVHECEMLRGMIVEREAQISQLQAELEATSQGVLLQAADAPQPPQLAGPHQDQDQGDAAADSPHTPARKQVAVANSNEEQQQLQLQDAALQQLVADCATLREQRDAALAQLAAAAAALDVAEVGARELMMDKEQLEVCMARESCRGCSASSSPGPKQTRRRSRRLHSSRQWARARQPVPRHRPPAA</sequence>
<organism evidence="3 4">
    <name type="scientific">Chlamydomonas reinhardtii</name>
    <name type="common">Chlamydomonas smithii</name>
    <dbReference type="NCBI Taxonomy" id="3055"/>
    <lineage>
        <taxon>Eukaryota</taxon>
        <taxon>Viridiplantae</taxon>
        <taxon>Chlorophyta</taxon>
        <taxon>core chlorophytes</taxon>
        <taxon>Chlorophyceae</taxon>
        <taxon>CS clade</taxon>
        <taxon>Chlamydomonadales</taxon>
        <taxon>Chlamydomonadaceae</taxon>
        <taxon>Chlamydomonas</taxon>
    </lineage>
</organism>
<keyword evidence="1" id="KW-0175">Coiled coil</keyword>
<evidence type="ECO:0000256" key="1">
    <source>
        <dbReference type="SAM" id="Coils"/>
    </source>
</evidence>
<dbReference type="Gramene" id="PNW80431">
    <property type="protein sequence ID" value="PNW80431"/>
    <property type="gene ID" value="CHLRE_07g317421v5"/>
</dbReference>
<keyword evidence="4" id="KW-1185">Reference proteome</keyword>
<reference evidence="3 4" key="1">
    <citation type="journal article" date="2007" name="Science">
        <title>The Chlamydomonas genome reveals the evolution of key animal and plant functions.</title>
        <authorList>
            <person name="Merchant S.S."/>
            <person name="Prochnik S.E."/>
            <person name="Vallon O."/>
            <person name="Harris E.H."/>
            <person name="Karpowicz S.J."/>
            <person name="Witman G.B."/>
            <person name="Terry A."/>
            <person name="Salamov A."/>
            <person name="Fritz-Laylin L.K."/>
            <person name="Marechal-Drouard L."/>
            <person name="Marshall W.F."/>
            <person name="Qu L.H."/>
            <person name="Nelson D.R."/>
            <person name="Sanderfoot A.A."/>
            <person name="Spalding M.H."/>
            <person name="Kapitonov V.V."/>
            <person name="Ren Q."/>
            <person name="Ferris P."/>
            <person name="Lindquist E."/>
            <person name="Shapiro H."/>
            <person name="Lucas S.M."/>
            <person name="Grimwood J."/>
            <person name="Schmutz J."/>
            <person name="Cardol P."/>
            <person name="Cerutti H."/>
            <person name="Chanfreau G."/>
            <person name="Chen C.L."/>
            <person name="Cognat V."/>
            <person name="Croft M.T."/>
            <person name="Dent R."/>
            <person name="Dutcher S."/>
            <person name="Fernandez E."/>
            <person name="Fukuzawa H."/>
            <person name="Gonzalez-Ballester D."/>
            <person name="Gonzalez-Halphen D."/>
            <person name="Hallmann A."/>
            <person name="Hanikenne M."/>
            <person name="Hippler M."/>
            <person name="Inwood W."/>
            <person name="Jabbari K."/>
            <person name="Kalanon M."/>
            <person name="Kuras R."/>
            <person name="Lefebvre P.A."/>
            <person name="Lemaire S.D."/>
            <person name="Lobanov A.V."/>
            <person name="Lohr M."/>
            <person name="Manuell A."/>
            <person name="Meier I."/>
            <person name="Mets L."/>
            <person name="Mittag M."/>
            <person name="Mittelmeier T."/>
            <person name="Moroney J.V."/>
            <person name="Moseley J."/>
            <person name="Napoli C."/>
            <person name="Nedelcu A.M."/>
            <person name="Niyogi K."/>
            <person name="Novoselov S.V."/>
            <person name="Paulsen I.T."/>
            <person name="Pazour G."/>
            <person name="Purton S."/>
            <person name="Ral J.P."/>
            <person name="Riano-Pachon D.M."/>
            <person name="Riekhof W."/>
            <person name="Rymarquis L."/>
            <person name="Schroda M."/>
            <person name="Stern D."/>
            <person name="Umen J."/>
            <person name="Willows R."/>
            <person name="Wilson N."/>
            <person name="Zimmer S.L."/>
            <person name="Allmer J."/>
            <person name="Balk J."/>
            <person name="Bisova K."/>
            <person name="Chen C.J."/>
            <person name="Elias M."/>
            <person name="Gendler K."/>
            <person name="Hauser C."/>
            <person name="Lamb M.R."/>
            <person name="Ledford H."/>
            <person name="Long J.C."/>
            <person name="Minagawa J."/>
            <person name="Page M.D."/>
            <person name="Pan J."/>
            <person name="Pootakham W."/>
            <person name="Roje S."/>
            <person name="Rose A."/>
            <person name="Stahlberg E."/>
            <person name="Terauchi A.M."/>
            <person name="Yang P."/>
            <person name="Ball S."/>
            <person name="Bowler C."/>
            <person name="Dieckmann C.L."/>
            <person name="Gladyshev V.N."/>
            <person name="Green P."/>
            <person name="Jorgensen R."/>
            <person name="Mayfield S."/>
            <person name="Mueller-Roeber B."/>
            <person name="Rajamani S."/>
            <person name="Sayre R.T."/>
            <person name="Brokstein P."/>
            <person name="Dubchak I."/>
            <person name="Goodstein D."/>
            <person name="Hornick L."/>
            <person name="Huang Y.W."/>
            <person name="Jhaveri J."/>
            <person name="Luo Y."/>
            <person name="Martinez D."/>
            <person name="Ngau W.C."/>
            <person name="Otillar B."/>
            <person name="Poliakov A."/>
            <person name="Porter A."/>
            <person name="Szajkowski L."/>
            <person name="Werner G."/>
            <person name="Zhou K."/>
            <person name="Grigoriev I.V."/>
            <person name="Rokhsar D.S."/>
            <person name="Grossman A.R."/>
        </authorList>
    </citation>
    <scope>NUCLEOTIDE SEQUENCE [LARGE SCALE GENOMIC DNA]</scope>
    <source>
        <strain evidence="4">CC-503</strain>
    </source>
</reference>
<dbReference type="GeneID" id="66053964"/>
<proteinExistence type="predicted"/>
<gene>
    <name evidence="3" type="ORF">CHLRE_07g317421v5</name>
</gene>
<feature type="region of interest" description="Disordered" evidence="2">
    <location>
        <begin position="400"/>
        <end position="443"/>
    </location>
</feature>
<dbReference type="KEGG" id="cre:CHLRE_07g317421v5"/>
<dbReference type="RefSeq" id="XP_042922473.1">
    <property type="nucleotide sequence ID" value="XM_043063905.1"/>
</dbReference>
<accession>A0A2K3DIS5</accession>
<protein>
    <submittedName>
        <fullName evidence="3">Uncharacterized protein</fullName>
    </submittedName>
</protein>
<feature type="coiled-coil region" evidence="1">
    <location>
        <begin position="5"/>
        <end position="32"/>
    </location>
</feature>
<dbReference type="Proteomes" id="UP000006906">
    <property type="component" value="Chromosome 7"/>
</dbReference>
<dbReference type="InParanoid" id="A0A2K3DIS5"/>
<dbReference type="PANTHER" id="PTHR43049">
    <property type="entry name" value="EARLY ENDOSOME ANTIGEN"/>
    <property type="match status" value="1"/>
</dbReference>
<evidence type="ECO:0000256" key="2">
    <source>
        <dbReference type="SAM" id="MobiDB-lite"/>
    </source>
</evidence>
<feature type="coiled-coil region" evidence="1">
    <location>
        <begin position="75"/>
        <end position="151"/>
    </location>
</feature>
<feature type="region of interest" description="Disordered" evidence="2">
    <location>
        <begin position="297"/>
        <end position="337"/>
    </location>
</feature>
<evidence type="ECO:0000313" key="3">
    <source>
        <dbReference type="EMBL" id="PNW80431.1"/>
    </source>
</evidence>
<dbReference type="PANTHER" id="PTHR43049:SF1">
    <property type="entry name" value="EARLY ENDOSOME ANTIGEN"/>
    <property type="match status" value="1"/>
</dbReference>
<dbReference type="OMA" id="ARRCEVI"/>
<feature type="coiled-coil region" evidence="1">
    <location>
        <begin position="177"/>
        <end position="225"/>
    </location>
</feature>
<evidence type="ECO:0000313" key="4">
    <source>
        <dbReference type="Proteomes" id="UP000006906"/>
    </source>
</evidence>
<feature type="compositionally biased region" description="Basic residues" evidence="2">
    <location>
        <begin position="414"/>
        <end position="424"/>
    </location>
</feature>
<dbReference type="AlphaFoldDB" id="A0A2K3DIS5"/>